<evidence type="ECO:0000313" key="3">
    <source>
        <dbReference type="EMBL" id="PAT11866.1"/>
    </source>
</evidence>
<dbReference type="EMBL" id="NSGP01000001">
    <property type="protein sequence ID" value="PAT11866.1"/>
    <property type="molecule type" value="Genomic_DNA"/>
</dbReference>
<feature type="transmembrane region" description="Helical" evidence="1">
    <location>
        <begin position="12"/>
        <end position="35"/>
    </location>
</feature>
<keyword evidence="1" id="KW-0472">Membrane</keyword>
<organism evidence="3 4">
    <name type="scientific">Corynebacterium hadale</name>
    <dbReference type="NCBI Taxonomy" id="2026255"/>
    <lineage>
        <taxon>Bacteria</taxon>
        <taxon>Bacillati</taxon>
        <taxon>Actinomycetota</taxon>
        <taxon>Actinomycetes</taxon>
        <taxon>Mycobacteriales</taxon>
        <taxon>Corynebacteriaceae</taxon>
        <taxon>Corynebacterium</taxon>
    </lineage>
</organism>
<dbReference type="AlphaFoldDB" id="A0AB36RQF8"/>
<dbReference type="RefSeq" id="WP_095554552.1">
    <property type="nucleotide sequence ID" value="NZ_NSGP01000001.1"/>
</dbReference>
<dbReference type="Proteomes" id="UP000218041">
    <property type="component" value="Unassembled WGS sequence"/>
</dbReference>
<dbReference type="InterPro" id="IPR021202">
    <property type="entry name" value="Rv3654c-like"/>
</dbReference>
<reference evidence="3 4" key="1">
    <citation type="submission" date="2017-08" db="EMBL/GenBank/DDBJ databases">
        <title>Whole genome sequences of 6 clinical strains closest to Corynebacterium imitans.</title>
        <authorList>
            <person name="Bernier A.-M."/>
            <person name="Burdz T."/>
            <person name="Bernard K."/>
        </authorList>
    </citation>
    <scope>NUCLEOTIDE SEQUENCE [LARGE SCALE GENOMIC DNA]</scope>
    <source>
        <strain evidence="3 4">NML92-0415</strain>
    </source>
</reference>
<evidence type="ECO:0000256" key="1">
    <source>
        <dbReference type="SAM" id="Phobius"/>
    </source>
</evidence>
<evidence type="ECO:0000259" key="2">
    <source>
        <dbReference type="Pfam" id="PF13400"/>
    </source>
</evidence>
<dbReference type="InterPro" id="IPR028087">
    <property type="entry name" value="Tad_N"/>
</dbReference>
<proteinExistence type="predicted"/>
<gene>
    <name evidence="3" type="ORF">CKJ80_01235</name>
</gene>
<name>A0AB36RQF8_9CORY</name>
<keyword evidence="1" id="KW-0812">Transmembrane</keyword>
<feature type="domain" description="Putative Flp pilus-assembly TadG-like N-terminal" evidence="2">
    <location>
        <begin position="12"/>
        <end position="59"/>
    </location>
</feature>
<sequence length="118" mass="12166">MGWLRRLRSEEGSATVISAGIITAVIALALAVAAVGARVVDHHRAQVAADLAAVSGATALYTGAPACEAAERTATLNSAAAEWCEVDTGDVTVRARIGRAEATARAGPAEEERPRQSW</sequence>
<evidence type="ECO:0000313" key="4">
    <source>
        <dbReference type="Proteomes" id="UP000218041"/>
    </source>
</evidence>
<keyword evidence="1" id="KW-1133">Transmembrane helix</keyword>
<dbReference type="NCBIfam" id="TIGR03816">
    <property type="entry name" value="tadE_like_DECH"/>
    <property type="match status" value="1"/>
</dbReference>
<comment type="caution">
    <text evidence="3">The sequence shown here is derived from an EMBL/GenBank/DDBJ whole genome shotgun (WGS) entry which is preliminary data.</text>
</comment>
<dbReference type="Pfam" id="PF13400">
    <property type="entry name" value="Tad"/>
    <property type="match status" value="1"/>
</dbReference>
<accession>A0AB36RQF8</accession>
<protein>
    <submittedName>
        <fullName evidence="3">TadE-like protein</fullName>
    </submittedName>
</protein>